<evidence type="ECO:0000256" key="1">
    <source>
        <dbReference type="SAM" id="MobiDB-lite"/>
    </source>
</evidence>
<reference evidence="3" key="1">
    <citation type="submission" date="2017-02" db="EMBL/GenBank/DDBJ databases">
        <authorList>
            <person name="Dridi B."/>
        </authorList>
    </citation>
    <scope>NUCLEOTIDE SEQUENCE [LARGE SCALE GENOMIC DNA]</scope>
    <source>
        <strain evidence="3">EB411</strain>
    </source>
</reference>
<protein>
    <recommendedName>
        <fullName evidence="4">DUF4352 domain-containing protein</fullName>
    </recommendedName>
</protein>
<proteinExistence type="predicted"/>
<dbReference type="EMBL" id="FUKR01000007">
    <property type="protein sequence ID" value="SJN18796.1"/>
    <property type="molecule type" value="Genomic_DNA"/>
</dbReference>
<gene>
    <name evidence="2" type="ORF">FM119_01630</name>
</gene>
<evidence type="ECO:0000313" key="3">
    <source>
        <dbReference type="Proteomes" id="UP000196778"/>
    </source>
</evidence>
<feature type="region of interest" description="Disordered" evidence="1">
    <location>
        <begin position="11"/>
        <end position="96"/>
    </location>
</feature>
<sequence length="212" mass="20650">MVIGATAVAVGAVRSEGSGDAEAQALATSSATPSSSASDEPDAEPSPSGTAVPESGRAGGDDAAAAESARDAEPSRGPDNPFPERPSVEVGATTDLGDGLTVAVTSIDRIEGEAQGIGEIGGPAVRATVEVVNSGPQAQSLAGFAVNAFLGTERVPAGELTGSGAQALPAEVGAGKTVTGRYVFSVPDDSPAPVVISVDTDPSSPLVIVPMS</sequence>
<evidence type="ECO:0000313" key="2">
    <source>
        <dbReference type="EMBL" id="SJN18796.1"/>
    </source>
</evidence>
<keyword evidence="3" id="KW-1185">Reference proteome</keyword>
<evidence type="ECO:0008006" key="4">
    <source>
        <dbReference type="Google" id="ProtNLM"/>
    </source>
</evidence>
<dbReference type="Proteomes" id="UP000196778">
    <property type="component" value="Unassembled WGS sequence"/>
</dbReference>
<organism evidence="2 3">
    <name type="scientific">Mycetocola reblochoni REB411</name>
    <dbReference type="NCBI Taxonomy" id="1255698"/>
    <lineage>
        <taxon>Bacteria</taxon>
        <taxon>Bacillati</taxon>
        <taxon>Actinomycetota</taxon>
        <taxon>Actinomycetes</taxon>
        <taxon>Micrococcales</taxon>
        <taxon>Microbacteriaceae</taxon>
        <taxon>Mycetocola</taxon>
    </lineage>
</organism>
<dbReference type="AlphaFoldDB" id="A0A1R4IG95"/>
<accession>A0A1R4IG95</accession>
<feature type="compositionally biased region" description="Low complexity" evidence="1">
    <location>
        <begin position="27"/>
        <end position="38"/>
    </location>
</feature>
<name>A0A1R4IG95_9MICO</name>